<accession>A0ABT6EXK9</accession>
<keyword evidence="2" id="KW-1185">Reference proteome</keyword>
<sequence>MDQRNAEDLIQAYQEGKRDFSNLDLSGLSIFEANMPEVNFQGSCLRLAYLPYGQFNRLEAPGVDLQGSELGDIQLYQANLSHANLSQAKLVRANLRSATLAGASLVEANLQGADLRYADLRGADLRRANLSQANLDQANLSDAHLEGANLFRATGVAVGTATFDFTTVHPDGHQHHIDGD</sequence>
<dbReference type="InterPro" id="IPR051082">
    <property type="entry name" value="Pentapeptide-BTB/POZ_domain"/>
</dbReference>
<dbReference type="PANTHER" id="PTHR14136:SF17">
    <property type="entry name" value="BTB_POZ DOMAIN-CONTAINING PROTEIN KCTD9"/>
    <property type="match status" value="1"/>
</dbReference>
<dbReference type="EMBL" id="JAKKUT010000002">
    <property type="protein sequence ID" value="MDG2990521.1"/>
    <property type="molecule type" value="Genomic_DNA"/>
</dbReference>
<reference evidence="1" key="2">
    <citation type="submission" date="2022-01" db="EMBL/GenBank/DDBJ databases">
        <authorList>
            <person name="Zivanovic Y."/>
            <person name="Moreira D."/>
            <person name="Lopez-Garcia P."/>
        </authorList>
    </citation>
    <scope>NUCLEOTIDE SEQUENCE</scope>
    <source>
        <strain evidence="1">G9</strain>
    </source>
</reference>
<gene>
    <name evidence="1" type="ORF">L3556_06175</name>
</gene>
<dbReference type="RefSeq" id="WP_277866430.1">
    <property type="nucleotide sequence ID" value="NZ_JAKKUT010000002.1"/>
</dbReference>
<comment type="caution">
    <text evidence="1">The sequence shown here is derived from an EMBL/GenBank/DDBJ whole genome shotgun (WGS) entry which is preliminary data.</text>
</comment>
<dbReference type="Gene3D" id="2.160.20.80">
    <property type="entry name" value="E3 ubiquitin-protein ligase SopA"/>
    <property type="match status" value="1"/>
</dbReference>
<reference evidence="1" key="1">
    <citation type="journal article" date="2022" name="Genome Biol. Evol.">
        <title>A New Gene Family Diagnostic for Intracellular Biomineralization of Amorphous Ca Carbonates by Cyanobacteria.</title>
        <authorList>
            <person name="Benzerara K."/>
            <person name="Duprat E."/>
            <person name="Bitard-Feildel T."/>
            <person name="Caumes G."/>
            <person name="Cassier-Chauvat C."/>
            <person name="Chauvat F."/>
            <person name="Dezi M."/>
            <person name="Diop S.I."/>
            <person name="Gaschignard G."/>
            <person name="Gorgen S."/>
            <person name="Gugger M."/>
            <person name="Lopez-Garcia P."/>
            <person name="Millet M."/>
            <person name="Skouri-Panet F."/>
            <person name="Moreira D."/>
            <person name="Callebaut I."/>
        </authorList>
    </citation>
    <scope>NUCLEOTIDE SEQUENCE</scope>
    <source>
        <strain evidence="1">G9</strain>
    </source>
</reference>
<evidence type="ECO:0000313" key="2">
    <source>
        <dbReference type="Proteomes" id="UP001154265"/>
    </source>
</evidence>
<dbReference type="SUPFAM" id="SSF141571">
    <property type="entry name" value="Pentapeptide repeat-like"/>
    <property type="match status" value="1"/>
</dbReference>
<organism evidence="1 2">
    <name type="scientific">Candidatus Synechococcus calcipolaris G9</name>
    <dbReference type="NCBI Taxonomy" id="1497997"/>
    <lineage>
        <taxon>Bacteria</taxon>
        <taxon>Bacillati</taxon>
        <taxon>Cyanobacteriota</taxon>
        <taxon>Cyanophyceae</taxon>
        <taxon>Synechococcales</taxon>
        <taxon>Synechococcaceae</taxon>
        <taxon>Synechococcus</taxon>
    </lineage>
</organism>
<proteinExistence type="predicted"/>
<dbReference type="Pfam" id="PF00805">
    <property type="entry name" value="Pentapeptide"/>
    <property type="match status" value="1"/>
</dbReference>
<name>A0ABT6EXK9_9SYNE</name>
<dbReference type="Proteomes" id="UP001154265">
    <property type="component" value="Unassembled WGS sequence"/>
</dbReference>
<evidence type="ECO:0000313" key="1">
    <source>
        <dbReference type="EMBL" id="MDG2990521.1"/>
    </source>
</evidence>
<protein>
    <submittedName>
        <fullName evidence="1">Pentapeptide repeat-containing protein</fullName>
    </submittedName>
</protein>
<dbReference type="InterPro" id="IPR001646">
    <property type="entry name" value="5peptide_repeat"/>
</dbReference>
<dbReference type="PANTHER" id="PTHR14136">
    <property type="entry name" value="BTB_POZ DOMAIN-CONTAINING PROTEIN KCTD9"/>
    <property type="match status" value="1"/>
</dbReference>